<dbReference type="Ensembl" id="ENSOART00020044907.1">
    <property type="protein sequence ID" value="ENSOARP00020045141.1"/>
    <property type="gene ID" value="ENSOARG00020014404.2"/>
</dbReference>
<accession>A0AC11DK09</accession>
<proteinExistence type="predicted"/>
<gene>
    <name evidence="1" type="primary">SNX8</name>
</gene>
<organism evidence="1">
    <name type="scientific">Ovis aries</name>
    <name type="common">Sheep</name>
    <dbReference type="NCBI Taxonomy" id="9940"/>
    <lineage>
        <taxon>Eukaryota</taxon>
        <taxon>Metazoa</taxon>
        <taxon>Chordata</taxon>
        <taxon>Craniata</taxon>
        <taxon>Vertebrata</taxon>
        <taxon>Euteleostomi</taxon>
        <taxon>Mammalia</taxon>
        <taxon>Eutheria</taxon>
        <taxon>Laurasiatheria</taxon>
        <taxon>Artiodactyla</taxon>
        <taxon>Ruminantia</taxon>
        <taxon>Pecora</taxon>
        <taxon>Bovidae</taxon>
        <taxon>Caprinae</taxon>
        <taxon>Ovis</taxon>
    </lineage>
</organism>
<reference evidence="1" key="3">
    <citation type="submission" date="2025-09" db="UniProtKB">
        <authorList>
            <consortium name="Ensembl"/>
        </authorList>
    </citation>
    <scope>IDENTIFICATION</scope>
</reference>
<protein>
    <submittedName>
        <fullName evidence="1">Sorting nexin 8</fullName>
    </submittedName>
</protein>
<reference evidence="1" key="2">
    <citation type="submission" date="2025-08" db="UniProtKB">
        <authorList>
            <consortium name="Ensembl"/>
        </authorList>
    </citation>
    <scope>IDENTIFICATION</scope>
</reference>
<sequence>MTGGAMDRLPTAPGAAAAEAEADEEADPPAADSPVPPVSEPRAPDAGRMQVPPGNPLLLSLTLQELLARDAVQVELVPEKKGLFLKHVEYEVSSQRFESCVRRRYNDFVVFHEALLHKFPYRMVPALPPKRMLGADREFIEARRRALKRFINLVARHPPFSEDAVLKLFLSFSGPDVQNKLRESAQRVGDEFMNCRLAARAKDFLPADIQTQFAMSRELIRNIYNSFHKLRDRAERMVSRAIDNAADLLIFGKELSALGSDTTPLPSWASLNSSTWGSLKQALKGLSVEFALLADKAAQQGKQEENDVVEKLNLFLDLLQSYKDLCERHEKGALHRYSLVKRQMVSAAAQSREPESVGQLESRIVEQESVIQTMELRNYYSLYCLHQETQLVHAYLPLTSHILGAFVNSQVQGHKEVGPPQLPVQAGGRPPLPEAAAQLTLTSDLGGAPGLDTALARLSGLLVARETREAVLVVAGMGRGAGHAGRRGRGPRPQEELQGRSEVECTEPRTRAERWGVAVRGGRGPASFLPEAGGPRHKRTPQPEAAWPVLSEAASRLSQHCGAHSGRRPKSLPTRPGRPLPAPGSRRWCAHPVTGVGLPLPIARSSWWPWSSLGCPGHPQAQFGNCTCG</sequence>
<name>A0AC11DK09_SHEEP</name>
<reference evidence="1" key="1">
    <citation type="submission" date="2020-11" db="EMBL/GenBank/DDBJ databases">
        <authorList>
            <person name="Davenport K.M."/>
            <person name="Bickhart D.M."/>
            <person name="Smith T.P.L."/>
            <person name="Murdoch B.M."/>
            <person name="Rosen B.D."/>
        </authorList>
    </citation>
    <scope>NUCLEOTIDE SEQUENCE [LARGE SCALE GENOMIC DNA]</scope>
    <source>
        <strain evidence="1">OAR_USU_Benz2616</strain>
    </source>
</reference>
<evidence type="ECO:0000313" key="1">
    <source>
        <dbReference type="Ensembl" id="ENSOARP00020045141.1"/>
    </source>
</evidence>